<dbReference type="NCBIfam" id="TIGR03723">
    <property type="entry name" value="T6A_TsaD_YgjD"/>
    <property type="match status" value="1"/>
</dbReference>
<dbReference type="OrthoDB" id="9806197at2"/>
<comment type="catalytic activity">
    <reaction evidence="7 8">
        <text>L-threonylcarbamoyladenylate + adenosine(37) in tRNA = N(6)-L-threonylcarbamoyladenosine(37) in tRNA + AMP + H(+)</text>
        <dbReference type="Rhea" id="RHEA:37059"/>
        <dbReference type="Rhea" id="RHEA-COMP:10162"/>
        <dbReference type="Rhea" id="RHEA-COMP:10163"/>
        <dbReference type="ChEBI" id="CHEBI:15378"/>
        <dbReference type="ChEBI" id="CHEBI:73682"/>
        <dbReference type="ChEBI" id="CHEBI:74411"/>
        <dbReference type="ChEBI" id="CHEBI:74418"/>
        <dbReference type="ChEBI" id="CHEBI:456215"/>
        <dbReference type="EC" id="2.3.1.234"/>
    </reaction>
</comment>
<keyword evidence="11" id="KW-1185">Reference proteome</keyword>
<evidence type="ECO:0000259" key="9">
    <source>
        <dbReference type="Pfam" id="PF00814"/>
    </source>
</evidence>
<dbReference type="GO" id="GO:0002949">
    <property type="term" value="P:tRNA threonylcarbamoyladenosine modification"/>
    <property type="evidence" value="ECO:0007669"/>
    <property type="project" value="UniProtKB-UniRule"/>
</dbReference>
<evidence type="ECO:0000313" key="10">
    <source>
        <dbReference type="EMBL" id="ALC16362.1"/>
    </source>
</evidence>
<evidence type="ECO:0000313" key="11">
    <source>
        <dbReference type="Proteomes" id="UP000057158"/>
    </source>
</evidence>
<feature type="binding site" evidence="8">
    <location>
        <position position="166"/>
    </location>
    <ligand>
        <name>substrate</name>
    </ligand>
</feature>
<feature type="binding site" evidence="8">
    <location>
        <position position="115"/>
    </location>
    <ligand>
        <name>Fe cation</name>
        <dbReference type="ChEBI" id="CHEBI:24875"/>
    </ligand>
</feature>
<dbReference type="PATRIC" id="fig|1603606.3.peg.1724"/>
<evidence type="ECO:0000256" key="3">
    <source>
        <dbReference type="ARBA" id="ARBA00022694"/>
    </source>
</evidence>
<keyword evidence="6 8" id="KW-0012">Acyltransferase</keyword>
<dbReference type="NCBIfam" id="TIGR00329">
    <property type="entry name" value="gcp_kae1"/>
    <property type="match status" value="1"/>
</dbReference>
<dbReference type="GO" id="GO:0005506">
    <property type="term" value="F:iron ion binding"/>
    <property type="evidence" value="ECO:0007669"/>
    <property type="project" value="UniProtKB-UniRule"/>
</dbReference>
<dbReference type="EMBL" id="CP010802">
    <property type="protein sequence ID" value="ALC16362.1"/>
    <property type="molecule type" value="Genomic_DNA"/>
</dbReference>
<dbReference type="InterPro" id="IPR000905">
    <property type="entry name" value="Gcp-like_dom"/>
</dbReference>
<gene>
    <name evidence="10" type="primary">ygjD</name>
    <name evidence="8" type="synonym">tsaD</name>
    <name evidence="10" type="ORF">DSOUD_1583</name>
</gene>
<evidence type="ECO:0000256" key="4">
    <source>
        <dbReference type="ARBA" id="ARBA00022723"/>
    </source>
</evidence>
<dbReference type="InterPro" id="IPR022450">
    <property type="entry name" value="TsaD"/>
</dbReference>
<feature type="domain" description="Gcp-like" evidence="9">
    <location>
        <begin position="23"/>
        <end position="307"/>
    </location>
</feature>
<feature type="binding site" evidence="8">
    <location>
        <position position="273"/>
    </location>
    <ligand>
        <name>substrate</name>
    </ligand>
</feature>
<protein>
    <recommendedName>
        <fullName evidence="8">tRNA N6-adenosine threonylcarbamoyltransferase</fullName>
        <ecNumber evidence="8">2.3.1.234</ecNumber>
    </recommendedName>
    <alternativeName>
        <fullName evidence="8">N6-L-threonylcarbamoyladenine synthase</fullName>
        <shortName evidence="8">t(6)A synthase</shortName>
    </alternativeName>
    <alternativeName>
        <fullName evidence="8">t(6)A37 threonylcarbamoyladenosine biosynthesis protein TsaD</fullName>
    </alternativeName>
    <alternativeName>
        <fullName evidence="8">tRNA threonylcarbamoyladenosine biosynthesis protein TsaD</fullName>
    </alternativeName>
</protein>
<dbReference type="STRING" id="1603606.DSOUD_1583"/>
<feature type="binding site" evidence="8">
    <location>
        <position position="111"/>
    </location>
    <ligand>
        <name>Fe cation</name>
        <dbReference type="ChEBI" id="CHEBI:24875"/>
    </ligand>
</feature>
<dbReference type="Pfam" id="PF00814">
    <property type="entry name" value="TsaD"/>
    <property type="match status" value="1"/>
</dbReference>
<feature type="binding site" evidence="8">
    <location>
        <position position="179"/>
    </location>
    <ligand>
        <name>substrate</name>
    </ligand>
</feature>
<dbReference type="SUPFAM" id="SSF53067">
    <property type="entry name" value="Actin-like ATPase domain"/>
    <property type="match status" value="1"/>
</dbReference>
<dbReference type="FunFam" id="3.30.420.40:FF:000012">
    <property type="entry name" value="tRNA N6-adenosine threonylcarbamoyltransferase"/>
    <property type="match status" value="1"/>
</dbReference>
<feature type="binding site" evidence="8">
    <location>
        <begin position="133"/>
        <end position="137"/>
    </location>
    <ligand>
        <name>substrate</name>
    </ligand>
</feature>
<dbReference type="InterPro" id="IPR017861">
    <property type="entry name" value="KAE1/TsaD"/>
</dbReference>
<comment type="cofactor">
    <cofactor evidence="8">
        <name>Fe(2+)</name>
        <dbReference type="ChEBI" id="CHEBI:29033"/>
    </cofactor>
    <text evidence="8">Binds 1 Fe(2+) ion per subunit.</text>
</comment>
<feature type="binding site" evidence="8">
    <location>
        <position position="301"/>
    </location>
    <ligand>
        <name>Fe cation</name>
        <dbReference type="ChEBI" id="CHEBI:24875"/>
    </ligand>
</feature>
<keyword evidence="5 8" id="KW-0408">Iron</keyword>
<name>A0A0M4DH72_9BACT</name>
<keyword evidence="1 8" id="KW-0963">Cytoplasm</keyword>
<proteinExistence type="inferred from homology"/>
<evidence type="ECO:0000256" key="7">
    <source>
        <dbReference type="ARBA" id="ARBA00048117"/>
    </source>
</evidence>
<dbReference type="CDD" id="cd24133">
    <property type="entry name" value="ASKHA_NBD_TsaD_bac"/>
    <property type="match status" value="1"/>
</dbReference>
<dbReference type="InterPro" id="IPR043129">
    <property type="entry name" value="ATPase_NBD"/>
</dbReference>
<dbReference type="GO" id="GO:0005737">
    <property type="term" value="C:cytoplasm"/>
    <property type="evidence" value="ECO:0007669"/>
    <property type="project" value="UniProtKB-SubCell"/>
</dbReference>
<dbReference type="KEGG" id="des:DSOUD_1583"/>
<feature type="binding site" evidence="8">
    <location>
        <position position="183"/>
    </location>
    <ligand>
        <name>substrate</name>
    </ligand>
</feature>
<dbReference type="EC" id="2.3.1.234" evidence="8"/>
<dbReference type="FunFam" id="3.30.420.40:FF:000040">
    <property type="entry name" value="tRNA N6-adenosine threonylcarbamoyltransferase"/>
    <property type="match status" value="1"/>
</dbReference>
<dbReference type="PANTHER" id="PTHR11735">
    <property type="entry name" value="TRNA N6-ADENOSINE THREONYLCARBAMOYLTRANSFERASE"/>
    <property type="match status" value="1"/>
</dbReference>
<evidence type="ECO:0000256" key="2">
    <source>
        <dbReference type="ARBA" id="ARBA00022679"/>
    </source>
</evidence>
<comment type="similarity">
    <text evidence="8">Belongs to the KAE1 / TsaD family.</text>
</comment>
<comment type="function">
    <text evidence="8">Required for the formation of a threonylcarbamoyl group on adenosine at position 37 (t(6)A37) in tRNAs that read codons beginning with adenine. Is involved in the transfer of the threonylcarbamoyl moiety of threonylcarbamoyl-AMP (TC-AMP) to the N6 group of A37, together with TsaE and TsaB. TsaD likely plays a direct catalytic role in this reaction.</text>
</comment>
<reference evidence="10 11" key="1">
    <citation type="submission" date="2015-07" db="EMBL/GenBank/DDBJ databases">
        <title>Isolation and Genomic Characterization of a Novel Halophilic Metal-Reducing Deltaproteobacterium from the Deep Subsurface.</title>
        <authorList>
            <person name="Badalamenti J.P."/>
            <person name="Summers Z.M."/>
            <person name="Gralnick J.A."/>
            <person name="Bond D.R."/>
        </authorList>
    </citation>
    <scope>NUCLEOTIDE SEQUENCE [LARGE SCALE GENOMIC DNA]</scope>
    <source>
        <strain evidence="10 11">WTL</strain>
    </source>
</reference>
<dbReference type="PRINTS" id="PR00789">
    <property type="entry name" value="OSIALOPTASE"/>
</dbReference>
<dbReference type="PANTHER" id="PTHR11735:SF6">
    <property type="entry name" value="TRNA N6-ADENOSINE THREONYLCARBAMOYLTRANSFERASE, MITOCHONDRIAL"/>
    <property type="match status" value="1"/>
</dbReference>
<evidence type="ECO:0000256" key="5">
    <source>
        <dbReference type="ARBA" id="ARBA00023004"/>
    </source>
</evidence>
<evidence type="ECO:0000256" key="1">
    <source>
        <dbReference type="ARBA" id="ARBA00022490"/>
    </source>
</evidence>
<dbReference type="Gene3D" id="3.30.420.40">
    <property type="match status" value="2"/>
</dbReference>
<dbReference type="AlphaFoldDB" id="A0A0M4DH72"/>
<sequence>MLLLAIESSCDETSAAVVRDGRQVLSNIIASQVDVHARYGGVVPELASRKHVEAISVVIDQALETAAIGLEAVEGIVVTRGPGLIGALLVGLSVAKAIAFARKLPLVGVHHIEGHILAPLLEEEVSFPYLALAVSGGHTHLYRVDGIGRYVLLGRTIDDAAGEAFDKVAKMLGLPYPGGILIDRLASGGNPEAIPFPRPLLHQKNLDFSFSGMKTAVLNYVKKQEGPIQGDHLHHLAASFQAAVVDVLCQKTLRAAEEQGLGRIVVAGGVACNSGLRTRLHALGGEKGLDIHFPSPVLCADNAAMLAVAGDCYLRAGISEPLDLNALASWPLDRAGREKWHPGEAKS</sequence>
<dbReference type="HAMAP" id="MF_01445">
    <property type="entry name" value="TsaD"/>
    <property type="match status" value="1"/>
</dbReference>
<keyword evidence="3 8" id="KW-0819">tRNA processing</keyword>
<dbReference type="GO" id="GO:0061711">
    <property type="term" value="F:tRNA N(6)-L-threonylcarbamoyladenine synthase activity"/>
    <property type="evidence" value="ECO:0007669"/>
    <property type="project" value="UniProtKB-EC"/>
</dbReference>
<keyword evidence="2 8" id="KW-0808">Transferase</keyword>
<keyword evidence="4 8" id="KW-0479">Metal-binding</keyword>
<evidence type="ECO:0000256" key="6">
    <source>
        <dbReference type="ARBA" id="ARBA00023315"/>
    </source>
</evidence>
<dbReference type="Proteomes" id="UP000057158">
    <property type="component" value="Chromosome"/>
</dbReference>
<comment type="subcellular location">
    <subcellularLocation>
        <location evidence="8">Cytoplasm</location>
    </subcellularLocation>
</comment>
<accession>A0A0M4DH72</accession>
<organism evidence="10 11">
    <name type="scientific">Desulfuromonas soudanensis</name>
    <dbReference type="NCBI Taxonomy" id="1603606"/>
    <lineage>
        <taxon>Bacteria</taxon>
        <taxon>Pseudomonadati</taxon>
        <taxon>Thermodesulfobacteriota</taxon>
        <taxon>Desulfuromonadia</taxon>
        <taxon>Desulfuromonadales</taxon>
        <taxon>Desulfuromonadaceae</taxon>
        <taxon>Desulfuromonas</taxon>
    </lineage>
</organism>
<dbReference type="RefSeq" id="WP_053550476.1">
    <property type="nucleotide sequence ID" value="NZ_CP010802.1"/>
</dbReference>
<evidence type="ECO:0000256" key="8">
    <source>
        <dbReference type="HAMAP-Rule" id="MF_01445"/>
    </source>
</evidence>